<gene>
    <name evidence="2" type="ORF">EV132_102467</name>
</gene>
<feature type="domain" description="PIN" evidence="1">
    <location>
        <begin position="15"/>
        <end position="86"/>
    </location>
</feature>
<organism evidence="2 3">
    <name type="scientific">Rhizobium sullae</name>
    <name type="common">Rhizobium hedysari</name>
    <dbReference type="NCBI Taxonomy" id="50338"/>
    <lineage>
        <taxon>Bacteria</taxon>
        <taxon>Pseudomonadati</taxon>
        <taxon>Pseudomonadota</taxon>
        <taxon>Alphaproteobacteria</taxon>
        <taxon>Hyphomicrobiales</taxon>
        <taxon>Rhizobiaceae</taxon>
        <taxon>Rhizobium/Agrobacterium group</taxon>
        <taxon>Rhizobium</taxon>
    </lineage>
</organism>
<protein>
    <submittedName>
        <fullName evidence="2">PIN domain-containing protein</fullName>
    </submittedName>
</protein>
<dbReference type="EMBL" id="SMBH01000002">
    <property type="protein sequence ID" value="TCU19236.1"/>
    <property type="molecule type" value="Genomic_DNA"/>
</dbReference>
<sequence>MRLSTKLAVDPVIVEERVRIFLSEARTELVPMDERTASLAIKAFADYGRGRGHPAQLNPADCFSYACAKALGISLLYKGRNFAKTDLAGPA</sequence>
<dbReference type="Gene3D" id="3.40.50.1010">
    <property type="entry name" value="5'-nuclease"/>
    <property type="match status" value="1"/>
</dbReference>
<dbReference type="SUPFAM" id="SSF88723">
    <property type="entry name" value="PIN domain-like"/>
    <property type="match status" value="1"/>
</dbReference>
<evidence type="ECO:0000259" key="1">
    <source>
        <dbReference type="Pfam" id="PF01850"/>
    </source>
</evidence>
<comment type="caution">
    <text evidence="2">The sequence shown here is derived from an EMBL/GenBank/DDBJ whole genome shotgun (WGS) entry which is preliminary data.</text>
</comment>
<proteinExistence type="predicted"/>
<evidence type="ECO:0000313" key="3">
    <source>
        <dbReference type="Proteomes" id="UP000294576"/>
    </source>
</evidence>
<name>A0A4R3QLQ1_RHISU</name>
<reference evidence="2 3" key="1">
    <citation type="submission" date="2019-03" db="EMBL/GenBank/DDBJ databases">
        <title>Genomic Encyclopedia of Type Strains, Phase IV (KMG-V): Genome sequencing to study the core and pangenomes of soil and plant-associated prokaryotes.</title>
        <authorList>
            <person name="Whitman W."/>
        </authorList>
    </citation>
    <scope>NUCLEOTIDE SEQUENCE [LARGE SCALE GENOMIC DNA]</scope>
    <source>
        <strain evidence="2 3">Hc14</strain>
    </source>
</reference>
<evidence type="ECO:0000313" key="2">
    <source>
        <dbReference type="EMBL" id="TCU19236.1"/>
    </source>
</evidence>
<dbReference type="InterPro" id="IPR029060">
    <property type="entry name" value="PIN-like_dom_sf"/>
</dbReference>
<dbReference type="CDD" id="cd09871">
    <property type="entry name" value="PIN_MtVapC28-VapC30-like"/>
    <property type="match status" value="1"/>
</dbReference>
<dbReference type="AlphaFoldDB" id="A0A4R3QLQ1"/>
<dbReference type="Proteomes" id="UP000294576">
    <property type="component" value="Unassembled WGS sequence"/>
</dbReference>
<dbReference type="InterPro" id="IPR002716">
    <property type="entry name" value="PIN_dom"/>
</dbReference>
<accession>A0A4R3QLQ1</accession>
<dbReference type="RefSeq" id="WP_245505701.1">
    <property type="nucleotide sequence ID" value="NZ_SMBH01000002.1"/>
</dbReference>
<dbReference type="Pfam" id="PF01850">
    <property type="entry name" value="PIN"/>
    <property type="match status" value="1"/>
</dbReference>